<dbReference type="GO" id="GO:0008757">
    <property type="term" value="F:S-adenosylmethionine-dependent methyltransferase activity"/>
    <property type="evidence" value="ECO:0007669"/>
    <property type="project" value="InterPro"/>
</dbReference>
<reference evidence="2" key="1">
    <citation type="submission" date="2018-05" db="EMBL/GenBank/DDBJ databases">
        <authorList>
            <person name="Lanie J.A."/>
            <person name="Ng W.-L."/>
            <person name="Kazmierczak K.M."/>
            <person name="Andrzejewski T.M."/>
            <person name="Davidsen T.M."/>
            <person name="Wayne K.J."/>
            <person name="Tettelin H."/>
            <person name="Glass J.I."/>
            <person name="Rusch D."/>
            <person name="Podicherti R."/>
            <person name="Tsui H.-C.T."/>
            <person name="Winkler M.E."/>
        </authorList>
    </citation>
    <scope>NUCLEOTIDE SEQUENCE</scope>
</reference>
<dbReference type="Gene3D" id="3.40.50.150">
    <property type="entry name" value="Vaccinia Virus protein VP39"/>
    <property type="match status" value="1"/>
</dbReference>
<dbReference type="InterPro" id="IPR013216">
    <property type="entry name" value="Methyltransf_11"/>
</dbReference>
<dbReference type="Pfam" id="PF08241">
    <property type="entry name" value="Methyltransf_11"/>
    <property type="match status" value="1"/>
</dbReference>
<accession>A0A383EKI8</accession>
<feature type="non-terminal residue" evidence="2">
    <location>
        <position position="162"/>
    </location>
</feature>
<sequence length="162" mass="18568">MKQEKVNQDIIHHYKVETALARKLRNSSKEERKELYKNVYNELFRLVPNHPQLTDEYRQSRKRIVNTEIKFIKGLLSKEKSFLEVGAGDCLMSNAVAKKVKEVIAVDVSNEIVDSAGRLKNIRIVLSNGTSIPVKPKSIDIIYSNQLMEHLHPDDAVEQLSN</sequence>
<evidence type="ECO:0000259" key="1">
    <source>
        <dbReference type="Pfam" id="PF08241"/>
    </source>
</evidence>
<dbReference type="AlphaFoldDB" id="A0A383EKI8"/>
<feature type="domain" description="Methyltransferase type 11" evidence="1">
    <location>
        <begin position="83"/>
        <end position="159"/>
    </location>
</feature>
<dbReference type="SUPFAM" id="SSF53335">
    <property type="entry name" value="S-adenosyl-L-methionine-dependent methyltransferases"/>
    <property type="match status" value="1"/>
</dbReference>
<evidence type="ECO:0000313" key="2">
    <source>
        <dbReference type="EMBL" id="SVE56598.1"/>
    </source>
</evidence>
<dbReference type="EMBL" id="UINC01226207">
    <property type="protein sequence ID" value="SVE56598.1"/>
    <property type="molecule type" value="Genomic_DNA"/>
</dbReference>
<proteinExistence type="predicted"/>
<protein>
    <recommendedName>
        <fullName evidence="1">Methyltransferase type 11 domain-containing protein</fullName>
    </recommendedName>
</protein>
<name>A0A383EKI8_9ZZZZ</name>
<gene>
    <name evidence="2" type="ORF">METZ01_LOCUS509452</name>
</gene>
<dbReference type="InterPro" id="IPR029063">
    <property type="entry name" value="SAM-dependent_MTases_sf"/>
</dbReference>
<organism evidence="2">
    <name type="scientific">marine metagenome</name>
    <dbReference type="NCBI Taxonomy" id="408172"/>
    <lineage>
        <taxon>unclassified sequences</taxon>
        <taxon>metagenomes</taxon>
        <taxon>ecological metagenomes</taxon>
    </lineage>
</organism>